<keyword evidence="1" id="KW-0732">Signal</keyword>
<gene>
    <name evidence="2" type="ORF">IPJ38_17300</name>
</gene>
<sequence>MKTNKIILLVCAVLLSSIGSAWADRGHWRGNVGVYIGPGAFWGAPFYRPYYPGPYYYPQPYYQPAPIIITQPEPPPVYIEQSTVITEQTQEPAPTNYWYYCRESKTYYPYVKECKGEWQKVLPQPAK</sequence>
<accession>A0A935MS03</accession>
<evidence type="ECO:0000313" key="3">
    <source>
        <dbReference type="Proteomes" id="UP000739411"/>
    </source>
</evidence>
<feature type="signal peptide" evidence="1">
    <location>
        <begin position="1"/>
        <end position="23"/>
    </location>
</feature>
<dbReference type="AlphaFoldDB" id="A0A935MS03"/>
<organism evidence="2 3">
    <name type="scientific">Candidatus Dechloromonas phosphorivorans</name>
    <dbReference type="NCBI Taxonomy" id="2899244"/>
    <lineage>
        <taxon>Bacteria</taxon>
        <taxon>Pseudomonadati</taxon>
        <taxon>Pseudomonadota</taxon>
        <taxon>Betaproteobacteria</taxon>
        <taxon>Rhodocyclales</taxon>
        <taxon>Azonexaceae</taxon>
        <taxon>Dechloromonas</taxon>
    </lineage>
</organism>
<dbReference type="EMBL" id="JADJMS010000046">
    <property type="protein sequence ID" value="MBK7416583.1"/>
    <property type="molecule type" value="Genomic_DNA"/>
</dbReference>
<evidence type="ECO:0000256" key="1">
    <source>
        <dbReference type="SAM" id="SignalP"/>
    </source>
</evidence>
<proteinExistence type="predicted"/>
<evidence type="ECO:0008006" key="4">
    <source>
        <dbReference type="Google" id="ProtNLM"/>
    </source>
</evidence>
<feature type="chain" id="PRO_5037519447" description="Lipoprotein" evidence="1">
    <location>
        <begin position="24"/>
        <end position="127"/>
    </location>
</feature>
<dbReference type="Proteomes" id="UP000739411">
    <property type="component" value="Unassembled WGS sequence"/>
</dbReference>
<evidence type="ECO:0000313" key="2">
    <source>
        <dbReference type="EMBL" id="MBK7416583.1"/>
    </source>
</evidence>
<reference evidence="2 3" key="1">
    <citation type="submission" date="2020-10" db="EMBL/GenBank/DDBJ databases">
        <title>Connecting structure to function with the recovery of over 1000 high-quality activated sludge metagenome-assembled genomes encoding full-length rRNA genes using long-read sequencing.</title>
        <authorList>
            <person name="Singleton C.M."/>
            <person name="Petriglieri F."/>
            <person name="Kristensen J.M."/>
            <person name="Kirkegaard R.H."/>
            <person name="Michaelsen T.Y."/>
            <person name="Andersen M.H."/>
            <person name="Karst S.M."/>
            <person name="Dueholm M.S."/>
            <person name="Nielsen P.H."/>
            <person name="Albertsen M."/>
        </authorList>
    </citation>
    <scope>NUCLEOTIDE SEQUENCE [LARGE SCALE GENOMIC DNA]</scope>
    <source>
        <strain evidence="2">EsbW_18-Q3-R4-48_BATAC.463</strain>
    </source>
</reference>
<protein>
    <recommendedName>
        <fullName evidence="4">Lipoprotein</fullName>
    </recommendedName>
</protein>
<comment type="caution">
    <text evidence="2">The sequence shown here is derived from an EMBL/GenBank/DDBJ whole genome shotgun (WGS) entry which is preliminary data.</text>
</comment>
<name>A0A935MS03_9RHOO</name>